<dbReference type="InterPro" id="IPR013766">
    <property type="entry name" value="Thioredoxin_domain"/>
</dbReference>
<dbReference type="InterPro" id="IPR017937">
    <property type="entry name" value="Thioredoxin_CS"/>
</dbReference>
<dbReference type="PROSITE" id="PS51352">
    <property type="entry name" value="THIOREDOXIN_2"/>
    <property type="match status" value="1"/>
</dbReference>
<sequence>MKYLVSLYMAFALIATNAAANPALEDLLMGSMKKLNFHAAAKDMPEAEFQTFDGAPATLEAYEGKHVVLNFWATWCAPCRKEMPMLQELQAEFGGDDFAVVTIATGRNNPAAMRKFFDDIGVENLPLYRDPKQILSRQIGVLGLPATLILDPQGREIARMVGDAEWNSPSAKAMISALLTP</sequence>
<dbReference type="PROSITE" id="PS00194">
    <property type="entry name" value="THIOREDOXIN_1"/>
    <property type="match status" value="1"/>
</dbReference>
<gene>
    <name evidence="4" type="primary">tlpA</name>
    <name evidence="4" type="ORF">NIG5292_01475</name>
</gene>
<dbReference type="Proteomes" id="UP000048949">
    <property type="component" value="Unassembled WGS sequence"/>
</dbReference>
<dbReference type="RefSeq" id="WP_048598857.1">
    <property type="nucleotide sequence ID" value="NZ_CBFHGK010000005.1"/>
</dbReference>
<dbReference type="STRING" id="282199.GCA_001049735_01474"/>
<accession>A0A0U1NL64</accession>
<dbReference type="SUPFAM" id="SSF52833">
    <property type="entry name" value="Thioredoxin-like"/>
    <property type="match status" value="1"/>
</dbReference>
<keyword evidence="2" id="KW-0732">Signal</keyword>
<evidence type="ECO:0000313" key="5">
    <source>
        <dbReference type="Proteomes" id="UP000048949"/>
    </source>
</evidence>
<dbReference type="OrthoDB" id="9799347at2"/>
<evidence type="ECO:0000256" key="2">
    <source>
        <dbReference type="SAM" id="SignalP"/>
    </source>
</evidence>
<dbReference type="InterPro" id="IPR000866">
    <property type="entry name" value="AhpC/TSA"/>
</dbReference>
<dbReference type="CDD" id="cd02966">
    <property type="entry name" value="TlpA_like_family"/>
    <property type="match status" value="1"/>
</dbReference>
<proteinExistence type="predicted"/>
<dbReference type="PANTHER" id="PTHR42852:SF18">
    <property type="entry name" value="CHROMOSOME UNDETERMINED SCAFFOLD_47, WHOLE GENOME SHOTGUN SEQUENCE"/>
    <property type="match status" value="1"/>
</dbReference>
<keyword evidence="5" id="KW-1185">Reference proteome</keyword>
<evidence type="ECO:0000256" key="1">
    <source>
        <dbReference type="ARBA" id="ARBA00023284"/>
    </source>
</evidence>
<dbReference type="EMBL" id="CVQV01000006">
    <property type="protein sequence ID" value="CRK75428.1"/>
    <property type="molecule type" value="Genomic_DNA"/>
</dbReference>
<dbReference type="PANTHER" id="PTHR42852">
    <property type="entry name" value="THIOL:DISULFIDE INTERCHANGE PROTEIN DSBE"/>
    <property type="match status" value="1"/>
</dbReference>
<dbReference type="Gene3D" id="3.40.30.10">
    <property type="entry name" value="Glutaredoxin"/>
    <property type="match status" value="1"/>
</dbReference>
<evidence type="ECO:0000259" key="3">
    <source>
        <dbReference type="PROSITE" id="PS51352"/>
    </source>
</evidence>
<dbReference type="GO" id="GO:0015036">
    <property type="term" value="F:disulfide oxidoreductase activity"/>
    <property type="evidence" value="ECO:0007669"/>
    <property type="project" value="UniProtKB-ARBA"/>
</dbReference>
<keyword evidence="1" id="KW-0676">Redox-active center</keyword>
<feature type="signal peptide" evidence="2">
    <location>
        <begin position="1"/>
        <end position="20"/>
    </location>
</feature>
<dbReference type="AlphaFoldDB" id="A0A0U1NL64"/>
<dbReference type="InterPro" id="IPR036249">
    <property type="entry name" value="Thioredoxin-like_sf"/>
</dbReference>
<dbReference type="InterPro" id="IPR050553">
    <property type="entry name" value="Thioredoxin_ResA/DsbE_sf"/>
</dbReference>
<reference evidence="4 5" key="1">
    <citation type="submission" date="2015-04" db="EMBL/GenBank/DDBJ databases">
        <authorList>
            <person name="Syromyatnikov M.Y."/>
            <person name="Popov V.N."/>
        </authorList>
    </citation>
    <scope>NUCLEOTIDE SEQUENCE [LARGE SCALE GENOMIC DNA]</scope>
    <source>
        <strain evidence="4 5">CECT 5292</strain>
    </source>
</reference>
<name>A0A0U1NL64_9RHOB</name>
<feature type="domain" description="Thioredoxin" evidence="3">
    <location>
        <begin position="38"/>
        <end position="180"/>
    </location>
</feature>
<dbReference type="GO" id="GO:0016209">
    <property type="term" value="F:antioxidant activity"/>
    <property type="evidence" value="ECO:0007669"/>
    <property type="project" value="InterPro"/>
</dbReference>
<feature type="chain" id="PRO_5006712122" evidence="2">
    <location>
        <begin position="21"/>
        <end position="181"/>
    </location>
</feature>
<protein>
    <submittedName>
        <fullName evidence="4">Cytochrome c biogenesis protein TlpA</fullName>
    </submittedName>
</protein>
<organism evidence="4 5">
    <name type="scientific">Nereida ignava</name>
    <dbReference type="NCBI Taxonomy" id="282199"/>
    <lineage>
        <taxon>Bacteria</taxon>
        <taxon>Pseudomonadati</taxon>
        <taxon>Pseudomonadota</taxon>
        <taxon>Alphaproteobacteria</taxon>
        <taxon>Rhodobacterales</taxon>
        <taxon>Roseobacteraceae</taxon>
        <taxon>Nereida</taxon>
    </lineage>
</organism>
<dbReference type="Pfam" id="PF00578">
    <property type="entry name" value="AhpC-TSA"/>
    <property type="match status" value="1"/>
</dbReference>
<evidence type="ECO:0000313" key="4">
    <source>
        <dbReference type="EMBL" id="CRK75428.1"/>
    </source>
</evidence>